<gene>
    <name evidence="5" type="primary">tusD</name>
    <name evidence="5" type="ORF">ACFOMG_07760</name>
</gene>
<comment type="similarity">
    <text evidence="2">Belongs to the DsrE/TusD family.</text>
</comment>
<evidence type="ECO:0000313" key="5">
    <source>
        <dbReference type="EMBL" id="MFC3680008.1"/>
    </source>
</evidence>
<organism evidence="5 6">
    <name type="scientific">Bacterioplanoides pacificum</name>
    <dbReference type="NCBI Taxonomy" id="1171596"/>
    <lineage>
        <taxon>Bacteria</taxon>
        <taxon>Pseudomonadati</taxon>
        <taxon>Pseudomonadota</taxon>
        <taxon>Gammaproteobacteria</taxon>
        <taxon>Oceanospirillales</taxon>
        <taxon>Oceanospirillaceae</taxon>
        <taxon>Bacterioplanoides</taxon>
    </lineage>
</organism>
<dbReference type="NCBIfam" id="NF001237">
    <property type="entry name" value="PRK00207.1"/>
    <property type="match status" value="1"/>
</dbReference>
<dbReference type="NCBIfam" id="TIGR03012">
    <property type="entry name" value="sulf_tusD_dsrE"/>
    <property type="match status" value="1"/>
</dbReference>
<comment type="subcellular location">
    <subcellularLocation>
        <location evidence="1">Cytoplasm</location>
    </subcellularLocation>
</comment>
<dbReference type="EMBL" id="JBHRYB010000005">
    <property type="protein sequence ID" value="MFC3680008.1"/>
    <property type="molecule type" value="Genomic_DNA"/>
</dbReference>
<accession>A0ABV7VVC8</accession>
<protein>
    <submittedName>
        <fullName evidence="5">Sulfurtransferase complex subunit TusD</fullName>
    </submittedName>
</protein>
<dbReference type="RefSeq" id="WP_376865834.1">
    <property type="nucleotide sequence ID" value="NZ_JBHRYB010000005.1"/>
</dbReference>
<dbReference type="SUPFAM" id="SSF75169">
    <property type="entry name" value="DsrEFH-like"/>
    <property type="match status" value="1"/>
</dbReference>
<dbReference type="Pfam" id="PF02635">
    <property type="entry name" value="DsrE"/>
    <property type="match status" value="1"/>
</dbReference>
<evidence type="ECO:0000256" key="3">
    <source>
        <dbReference type="ARBA" id="ARBA00022490"/>
    </source>
</evidence>
<dbReference type="InterPro" id="IPR027396">
    <property type="entry name" value="DsrEFH-like"/>
</dbReference>
<dbReference type="Gene3D" id="3.40.1260.10">
    <property type="entry name" value="DsrEFH-like"/>
    <property type="match status" value="1"/>
</dbReference>
<evidence type="ECO:0000313" key="6">
    <source>
        <dbReference type="Proteomes" id="UP001595722"/>
    </source>
</evidence>
<dbReference type="PANTHER" id="PTHR34874:SF3">
    <property type="entry name" value="SULFURTRANSFERASE TUSD"/>
    <property type="match status" value="1"/>
</dbReference>
<dbReference type="InterPro" id="IPR003787">
    <property type="entry name" value="Sulphur_relay_DsrE/F-like"/>
</dbReference>
<evidence type="ECO:0000256" key="1">
    <source>
        <dbReference type="ARBA" id="ARBA00004496"/>
    </source>
</evidence>
<evidence type="ECO:0000256" key="2">
    <source>
        <dbReference type="ARBA" id="ARBA00007067"/>
    </source>
</evidence>
<sequence length="127" mass="14477">MTRLTLFLNHSPFTHDSHYQAMHYIRKLADNQQVERVFFYQDAVLAGLKHQQPVQGQSSIAADWQALALEYQFPLQLCIANSLRRGLFNEEEARRYNSQANLADGFELTGLGEMAEAVASSDQIVQF</sequence>
<comment type="caution">
    <text evidence="5">The sequence shown here is derived from an EMBL/GenBank/DDBJ whole genome shotgun (WGS) entry which is preliminary data.</text>
</comment>
<reference evidence="6" key="1">
    <citation type="journal article" date="2019" name="Int. J. Syst. Evol. Microbiol.">
        <title>The Global Catalogue of Microorganisms (GCM) 10K type strain sequencing project: providing services to taxonomists for standard genome sequencing and annotation.</title>
        <authorList>
            <consortium name="The Broad Institute Genomics Platform"/>
            <consortium name="The Broad Institute Genome Sequencing Center for Infectious Disease"/>
            <person name="Wu L."/>
            <person name="Ma J."/>
        </authorList>
    </citation>
    <scope>NUCLEOTIDE SEQUENCE [LARGE SCALE GENOMIC DNA]</scope>
    <source>
        <strain evidence="6">KCTC 42424</strain>
    </source>
</reference>
<keyword evidence="3" id="KW-0963">Cytoplasm</keyword>
<keyword evidence="4" id="KW-0808">Transferase</keyword>
<dbReference type="InterPro" id="IPR017463">
    <property type="entry name" value="Sulphur_relay_TusD/DsrE"/>
</dbReference>
<keyword evidence="6" id="KW-1185">Reference proteome</keyword>
<dbReference type="PANTHER" id="PTHR34874">
    <property type="entry name" value="PROTEIN YCHN"/>
    <property type="match status" value="1"/>
</dbReference>
<evidence type="ECO:0000256" key="4">
    <source>
        <dbReference type="ARBA" id="ARBA00022679"/>
    </source>
</evidence>
<name>A0ABV7VVC8_9GAMM</name>
<proteinExistence type="inferred from homology"/>
<dbReference type="Proteomes" id="UP001595722">
    <property type="component" value="Unassembled WGS sequence"/>
</dbReference>